<dbReference type="GO" id="GO:0005524">
    <property type="term" value="F:ATP binding"/>
    <property type="evidence" value="ECO:0007669"/>
    <property type="project" value="InterPro"/>
</dbReference>
<sequence length="115" mass="12907">MHEECLEWVLHCYVKPQNILLDSEYQPKTVTAKSAAIGSDGLQTSGEIEHKRLVTLVRDKKNRAKGVTSWIEEIIEPTLEGKYDQAKMEALVSLALQCVEEDKDARPTMSDAFAS</sequence>
<evidence type="ECO:0000256" key="2">
    <source>
        <dbReference type="ARBA" id="ARBA00022692"/>
    </source>
</evidence>
<comment type="subcellular location">
    <subcellularLocation>
        <location evidence="1">Membrane</location>
        <topology evidence="1">Single-pass membrane protein</topology>
    </subcellularLocation>
</comment>
<name>A0A6A6MC12_HEVBR</name>
<accession>A0A6A6MC12</accession>
<dbReference type="AlphaFoldDB" id="A0A6A6MC12"/>
<evidence type="ECO:0000313" key="8">
    <source>
        <dbReference type="Proteomes" id="UP000467840"/>
    </source>
</evidence>
<evidence type="ECO:0000313" key="7">
    <source>
        <dbReference type="EMBL" id="KAF2309756.1"/>
    </source>
</evidence>
<dbReference type="GO" id="GO:0016020">
    <property type="term" value="C:membrane"/>
    <property type="evidence" value="ECO:0007669"/>
    <property type="project" value="UniProtKB-SubCell"/>
</dbReference>
<dbReference type="SUPFAM" id="SSF56112">
    <property type="entry name" value="Protein kinase-like (PK-like)"/>
    <property type="match status" value="1"/>
</dbReference>
<dbReference type="InterPro" id="IPR011009">
    <property type="entry name" value="Kinase-like_dom_sf"/>
</dbReference>
<keyword evidence="2" id="KW-0812">Transmembrane</keyword>
<dbReference type="InterPro" id="IPR000719">
    <property type="entry name" value="Prot_kinase_dom"/>
</dbReference>
<keyword evidence="5" id="KW-0472">Membrane</keyword>
<evidence type="ECO:0000256" key="5">
    <source>
        <dbReference type="ARBA" id="ARBA00023136"/>
    </source>
</evidence>
<feature type="domain" description="Protein kinase" evidence="6">
    <location>
        <begin position="1"/>
        <end position="115"/>
    </location>
</feature>
<dbReference type="PANTHER" id="PTHR47974">
    <property type="entry name" value="OS07G0415500 PROTEIN"/>
    <property type="match status" value="1"/>
</dbReference>
<organism evidence="7 8">
    <name type="scientific">Hevea brasiliensis</name>
    <name type="common">Para rubber tree</name>
    <name type="synonym">Siphonia brasiliensis</name>
    <dbReference type="NCBI Taxonomy" id="3981"/>
    <lineage>
        <taxon>Eukaryota</taxon>
        <taxon>Viridiplantae</taxon>
        <taxon>Streptophyta</taxon>
        <taxon>Embryophyta</taxon>
        <taxon>Tracheophyta</taxon>
        <taxon>Spermatophyta</taxon>
        <taxon>Magnoliopsida</taxon>
        <taxon>eudicotyledons</taxon>
        <taxon>Gunneridae</taxon>
        <taxon>Pentapetalae</taxon>
        <taxon>rosids</taxon>
        <taxon>fabids</taxon>
        <taxon>Malpighiales</taxon>
        <taxon>Euphorbiaceae</taxon>
        <taxon>Crotonoideae</taxon>
        <taxon>Micrandreae</taxon>
        <taxon>Hevea</taxon>
    </lineage>
</organism>
<dbReference type="PANTHER" id="PTHR47974:SF3">
    <property type="entry name" value="RECEPTOR-LIKE SERINE_THREONINE-PROTEIN KINASE"/>
    <property type="match status" value="1"/>
</dbReference>
<dbReference type="PROSITE" id="PS50011">
    <property type="entry name" value="PROTEIN_KINASE_DOM"/>
    <property type="match status" value="1"/>
</dbReference>
<keyword evidence="8" id="KW-1185">Reference proteome</keyword>
<evidence type="ECO:0000256" key="3">
    <source>
        <dbReference type="ARBA" id="ARBA00022729"/>
    </source>
</evidence>
<dbReference type="GO" id="GO:0004672">
    <property type="term" value="F:protein kinase activity"/>
    <property type="evidence" value="ECO:0007669"/>
    <property type="project" value="InterPro"/>
</dbReference>
<comment type="caution">
    <text evidence="7">The sequence shown here is derived from an EMBL/GenBank/DDBJ whole genome shotgun (WGS) entry which is preliminary data.</text>
</comment>
<gene>
    <name evidence="7" type="ORF">GH714_004966</name>
</gene>
<keyword evidence="4" id="KW-1133">Transmembrane helix</keyword>
<dbReference type="Proteomes" id="UP000467840">
    <property type="component" value="Chromosome 14"/>
</dbReference>
<reference evidence="7 8" key="1">
    <citation type="journal article" date="2020" name="Mol. Plant">
        <title>The Chromosome-Based Rubber Tree Genome Provides New Insights into Spurge Genome Evolution and Rubber Biosynthesis.</title>
        <authorList>
            <person name="Liu J."/>
            <person name="Shi C."/>
            <person name="Shi C.C."/>
            <person name="Li W."/>
            <person name="Zhang Q.J."/>
            <person name="Zhang Y."/>
            <person name="Li K."/>
            <person name="Lu H.F."/>
            <person name="Shi C."/>
            <person name="Zhu S.T."/>
            <person name="Xiao Z.Y."/>
            <person name="Nan H."/>
            <person name="Yue Y."/>
            <person name="Zhu X.G."/>
            <person name="Wu Y."/>
            <person name="Hong X.N."/>
            <person name="Fan G.Y."/>
            <person name="Tong Y."/>
            <person name="Zhang D."/>
            <person name="Mao C.L."/>
            <person name="Liu Y.L."/>
            <person name="Hao S.J."/>
            <person name="Liu W.Q."/>
            <person name="Lv M.Q."/>
            <person name="Zhang H.B."/>
            <person name="Liu Y."/>
            <person name="Hu-Tang G.R."/>
            <person name="Wang J.P."/>
            <person name="Wang J.H."/>
            <person name="Sun Y.H."/>
            <person name="Ni S.B."/>
            <person name="Chen W.B."/>
            <person name="Zhang X.C."/>
            <person name="Jiao Y.N."/>
            <person name="Eichler E.E."/>
            <person name="Li G.H."/>
            <person name="Liu X."/>
            <person name="Gao L.Z."/>
        </authorList>
    </citation>
    <scope>NUCLEOTIDE SEQUENCE [LARGE SCALE GENOMIC DNA]</scope>
    <source>
        <strain evidence="8">cv. GT1</strain>
        <tissue evidence="7">Leaf</tissue>
    </source>
</reference>
<dbReference type="EMBL" id="JAAGAX010000006">
    <property type="protein sequence ID" value="KAF2309756.1"/>
    <property type="molecule type" value="Genomic_DNA"/>
</dbReference>
<dbReference type="Gene3D" id="1.10.510.10">
    <property type="entry name" value="Transferase(Phosphotransferase) domain 1"/>
    <property type="match status" value="1"/>
</dbReference>
<proteinExistence type="predicted"/>
<evidence type="ECO:0000256" key="4">
    <source>
        <dbReference type="ARBA" id="ARBA00022989"/>
    </source>
</evidence>
<evidence type="ECO:0000259" key="6">
    <source>
        <dbReference type="PROSITE" id="PS50011"/>
    </source>
</evidence>
<protein>
    <recommendedName>
        <fullName evidence="6">Protein kinase domain-containing protein</fullName>
    </recommendedName>
</protein>
<evidence type="ECO:0000256" key="1">
    <source>
        <dbReference type="ARBA" id="ARBA00004167"/>
    </source>
</evidence>
<keyword evidence="3" id="KW-0732">Signal</keyword>